<accession>A0A1L9RSZ7</accession>
<dbReference type="Gene3D" id="3.40.50.300">
    <property type="entry name" value="P-loop containing nucleotide triphosphate hydrolases"/>
    <property type="match status" value="1"/>
</dbReference>
<dbReference type="GeneID" id="63750995"/>
<sequence>MAPPEDTDLSAGPVSENIVPPSYGEACTINVLITGECQQGKSTLIRHLARYADLPNFSIGIGSGNKAYTMEVGNYDMPVTLRRYQLVDFNNQPIPPREYSDLAELDDFEAKAVEVREPNAPKFMFRFIDTPGLDDTAGEDFSIMNRILGRACDLKYINALIYVRSVDQPFGSSFKKFFRYIQRSMPNLCNGLIVVHSFFTVDRVEEFLNENKLLEEIRRKGFEASTQLELQHFFMDNSPDPTAPFAVMQSLNETYRLLLHISSQIPLPVKNINLIKTDAMRSVDIHIINALKNLARRLEKEWKLGQNTAETLKANAMSAQREISRLRNRVHMKKEKIAELKTGDEILLGTKSCVERYSFVGDLLFQGNLNVGSRPLEYDSDYIISSVQKSCSGGSKWLDEDLRGTSWRGKITANLFRDIDGTATFYTTSELKHKKEIETLEAAVLELQDMLATQEENLARNTDAGSSDSRLAQLGDNVAKVEELTEIIERDSFNVALWPLLRGFYTQHTVPTFENIKEFVQVYDMNISKLL</sequence>
<evidence type="ECO:0000313" key="2">
    <source>
        <dbReference type="EMBL" id="OJJ37937.1"/>
    </source>
</evidence>
<dbReference type="OrthoDB" id="8954335at2759"/>
<keyword evidence="1" id="KW-0175">Coiled coil</keyword>
<evidence type="ECO:0000256" key="1">
    <source>
        <dbReference type="SAM" id="Coils"/>
    </source>
</evidence>
<dbReference type="InterPro" id="IPR027417">
    <property type="entry name" value="P-loop_NTPase"/>
</dbReference>
<proteinExistence type="predicted"/>
<dbReference type="EMBL" id="KV878211">
    <property type="protein sequence ID" value="OJJ37937.1"/>
    <property type="molecule type" value="Genomic_DNA"/>
</dbReference>
<protein>
    <recommendedName>
        <fullName evidence="4">G domain-containing protein</fullName>
    </recommendedName>
</protein>
<reference evidence="3" key="1">
    <citation type="journal article" date="2017" name="Genome Biol.">
        <title>Comparative genomics reveals high biological diversity and specific adaptations in the industrially and medically important fungal genus Aspergillus.</title>
        <authorList>
            <person name="de Vries R.P."/>
            <person name="Riley R."/>
            <person name="Wiebenga A."/>
            <person name="Aguilar-Osorio G."/>
            <person name="Amillis S."/>
            <person name="Uchima C.A."/>
            <person name="Anderluh G."/>
            <person name="Asadollahi M."/>
            <person name="Askin M."/>
            <person name="Barry K."/>
            <person name="Battaglia E."/>
            <person name="Bayram O."/>
            <person name="Benocci T."/>
            <person name="Braus-Stromeyer S.A."/>
            <person name="Caldana C."/>
            <person name="Canovas D."/>
            <person name="Cerqueira G.C."/>
            <person name="Chen F."/>
            <person name="Chen W."/>
            <person name="Choi C."/>
            <person name="Clum A."/>
            <person name="Dos Santos R.A."/>
            <person name="Damasio A.R."/>
            <person name="Diallinas G."/>
            <person name="Emri T."/>
            <person name="Fekete E."/>
            <person name="Flipphi M."/>
            <person name="Freyberg S."/>
            <person name="Gallo A."/>
            <person name="Gournas C."/>
            <person name="Habgood R."/>
            <person name="Hainaut M."/>
            <person name="Harispe M.L."/>
            <person name="Henrissat B."/>
            <person name="Hilden K.S."/>
            <person name="Hope R."/>
            <person name="Hossain A."/>
            <person name="Karabika E."/>
            <person name="Karaffa L."/>
            <person name="Karanyi Z."/>
            <person name="Krasevec N."/>
            <person name="Kuo A."/>
            <person name="Kusch H."/>
            <person name="LaButti K."/>
            <person name="Lagendijk E.L."/>
            <person name="Lapidus A."/>
            <person name="Levasseur A."/>
            <person name="Lindquist E."/>
            <person name="Lipzen A."/>
            <person name="Logrieco A.F."/>
            <person name="MacCabe A."/>
            <person name="Maekelae M.R."/>
            <person name="Malavazi I."/>
            <person name="Melin P."/>
            <person name="Meyer V."/>
            <person name="Mielnichuk N."/>
            <person name="Miskei M."/>
            <person name="Molnar A.P."/>
            <person name="Mule G."/>
            <person name="Ngan C.Y."/>
            <person name="Orejas M."/>
            <person name="Orosz E."/>
            <person name="Ouedraogo J.P."/>
            <person name="Overkamp K.M."/>
            <person name="Park H.-S."/>
            <person name="Perrone G."/>
            <person name="Piumi F."/>
            <person name="Punt P.J."/>
            <person name="Ram A.F."/>
            <person name="Ramon A."/>
            <person name="Rauscher S."/>
            <person name="Record E."/>
            <person name="Riano-Pachon D.M."/>
            <person name="Robert V."/>
            <person name="Roehrig J."/>
            <person name="Ruller R."/>
            <person name="Salamov A."/>
            <person name="Salih N.S."/>
            <person name="Samson R.A."/>
            <person name="Sandor E."/>
            <person name="Sanguinetti M."/>
            <person name="Schuetze T."/>
            <person name="Sepcic K."/>
            <person name="Shelest E."/>
            <person name="Sherlock G."/>
            <person name="Sophianopoulou V."/>
            <person name="Squina F.M."/>
            <person name="Sun H."/>
            <person name="Susca A."/>
            <person name="Todd R.B."/>
            <person name="Tsang A."/>
            <person name="Unkles S.E."/>
            <person name="van de Wiele N."/>
            <person name="van Rossen-Uffink D."/>
            <person name="Oliveira J.V."/>
            <person name="Vesth T.C."/>
            <person name="Visser J."/>
            <person name="Yu J.-H."/>
            <person name="Zhou M."/>
            <person name="Andersen M.R."/>
            <person name="Archer D.B."/>
            <person name="Baker S.E."/>
            <person name="Benoit I."/>
            <person name="Brakhage A.A."/>
            <person name="Braus G.H."/>
            <person name="Fischer R."/>
            <person name="Frisvad J.C."/>
            <person name="Goldman G.H."/>
            <person name="Houbraken J."/>
            <person name="Oakley B."/>
            <person name="Pocsi I."/>
            <person name="Scazzocchio C."/>
            <person name="Seiboth B."/>
            <person name="vanKuyk P.A."/>
            <person name="Wortman J."/>
            <person name="Dyer P.S."/>
            <person name="Grigoriev I.V."/>
        </authorList>
    </citation>
    <scope>NUCLEOTIDE SEQUENCE [LARGE SCALE GENOMIC DNA]</scope>
    <source>
        <strain evidence="3">DTO 134E9</strain>
    </source>
</reference>
<evidence type="ECO:0008006" key="4">
    <source>
        <dbReference type="Google" id="ProtNLM"/>
    </source>
</evidence>
<keyword evidence="3" id="KW-1185">Reference proteome</keyword>
<dbReference type="VEuPathDB" id="FungiDB:ASPWEDRAFT_39646"/>
<feature type="coiled-coil region" evidence="1">
    <location>
        <begin position="309"/>
        <end position="336"/>
    </location>
</feature>
<evidence type="ECO:0000313" key="3">
    <source>
        <dbReference type="Proteomes" id="UP000184383"/>
    </source>
</evidence>
<dbReference type="AlphaFoldDB" id="A0A1L9RSZ7"/>
<gene>
    <name evidence="2" type="ORF">ASPWEDRAFT_39646</name>
</gene>
<dbReference type="Proteomes" id="UP000184383">
    <property type="component" value="Unassembled WGS sequence"/>
</dbReference>
<dbReference type="RefSeq" id="XP_040691613.1">
    <property type="nucleotide sequence ID" value="XM_040835147.1"/>
</dbReference>
<name>A0A1L9RSZ7_ASPWE</name>
<dbReference type="SUPFAM" id="SSF52540">
    <property type="entry name" value="P-loop containing nucleoside triphosphate hydrolases"/>
    <property type="match status" value="1"/>
</dbReference>
<organism evidence="2 3">
    <name type="scientific">Aspergillus wentii DTO 134E9</name>
    <dbReference type="NCBI Taxonomy" id="1073089"/>
    <lineage>
        <taxon>Eukaryota</taxon>
        <taxon>Fungi</taxon>
        <taxon>Dikarya</taxon>
        <taxon>Ascomycota</taxon>
        <taxon>Pezizomycotina</taxon>
        <taxon>Eurotiomycetes</taxon>
        <taxon>Eurotiomycetidae</taxon>
        <taxon>Eurotiales</taxon>
        <taxon>Aspergillaceae</taxon>
        <taxon>Aspergillus</taxon>
        <taxon>Aspergillus subgen. Cremei</taxon>
    </lineage>
</organism>